<keyword evidence="1" id="KW-1133">Transmembrane helix</keyword>
<sequence>MAAMFMNFVNVLALYSTSLYIVFWTCLHLNVLDNLSIWMPIQYFAFNLYKYNLVLILAIDTFAYDFNDLQLNSVAIKDRMISESKSLGYSITPKITKVACINSMSSTNACEAFNRVIKRYGANFASQILFM</sequence>
<reference evidence="3" key="1">
    <citation type="journal article" date="2018" name="Nat. Microbiol.">
        <title>Leveraging single-cell genomics to expand the fungal tree of life.</title>
        <authorList>
            <person name="Ahrendt S.R."/>
            <person name="Quandt C.A."/>
            <person name="Ciobanu D."/>
            <person name="Clum A."/>
            <person name="Salamov A."/>
            <person name="Andreopoulos B."/>
            <person name="Cheng J.F."/>
            <person name="Woyke T."/>
            <person name="Pelin A."/>
            <person name="Henrissat B."/>
            <person name="Reynolds N.K."/>
            <person name="Benny G.L."/>
            <person name="Smith M.E."/>
            <person name="James T.Y."/>
            <person name="Grigoriev I.V."/>
        </authorList>
    </citation>
    <scope>NUCLEOTIDE SEQUENCE [LARGE SCALE GENOMIC DNA]</scope>
    <source>
        <strain evidence="3">CSF55</strain>
    </source>
</reference>
<evidence type="ECO:0000256" key="1">
    <source>
        <dbReference type="SAM" id="Phobius"/>
    </source>
</evidence>
<dbReference type="EMBL" id="ML005228">
    <property type="protein sequence ID" value="RKP19405.1"/>
    <property type="molecule type" value="Genomic_DNA"/>
</dbReference>
<gene>
    <name evidence="2" type="ORF">ROZALSC1DRAFT_22315</name>
</gene>
<name>A0A4P9YJ34_ROZAC</name>
<keyword evidence="1" id="KW-0812">Transmembrane</keyword>
<protein>
    <submittedName>
        <fullName evidence="2">Uncharacterized protein</fullName>
    </submittedName>
</protein>
<dbReference type="AlphaFoldDB" id="A0A4P9YJ34"/>
<organism evidence="2 3">
    <name type="scientific">Rozella allomycis (strain CSF55)</name>
    <dbReference type="NCBI Taxonomy" id="988480"/>
    <lineage>
        <taxon>Eukaryota</taxon>
        <taxon>Fungi</taxon>
        <taxon>Fungi incertae sedis</taxon>
        <taxon>Cryptomycota</taxon>
        <taxon>Cryptomycota incertae sedis</taxon>
        <taxon>Rozella</taxon>
    </lineage>
</organism>
<proteinExistence type="predicted"/>
<evidence type="ECO:0000313" key="3">
    <source>
        <dbReference type="Proteomes" id="UP000281549"/>
    </source>
</evidence>
<feature type="transmembrane region" description="Helical" evidence="1">
    <location>
        <begin position="44"/>
        <end position="64"/>
    </location>
</feature>
<keyword evidence="1" id="KW-0472">Membrane</keyword>
<feature type="transmembrane region" description="Helical" evidence="1">
    <location>
        <begin position="12"/>
        <end position="32"/>
    </location>
</feature>
<evidence type="ECO:0000313" key="2">
    <source>
        <dbReference type="EMBL" id="RKP19405.1"/>
    </source>
</evidence>
<dbReference type="Proteomes" id="UP000281549">
    <property type="component" value="Unassembled WGS sequence"/>
</dbReference>
<accession>A0A4P9YJ34</accession>